<evidence type="ECO:0000256" key="2">
    <source>
        <dbReference type="ARBA" id="ARBA00022833"/>
    </source>
</evidence>
<evidence type="ECO:0000313" key="4">
    <source>
        <dbReference type="EMBL" id="AKF09114.1"/>
    </source>
</evidence>
<organism evidence="4 5">
    <name type="scientific">Sandaracinus amylolyticus</name>
    <dbReference type="NCBI Taxonomy" id="927083"/>
    <lineage>
        <taxon>Bacteria</taxon>
        <taxon>Pseudomonadati</taxon>
        <taxon>Myxococcota</taxon>
        <taxon>Polyangia</taxon>
        <taxon>Polyangiales</taxon>
        <taxon>Sandaracinaceae</taxon>
        <taxon>Sandaracinus</taxon>
    </lineage>
</organism>
<dbReference type="Proteomes" id="UP000034883">
    <property type="component" value="Chromosome"/>
</dbReference>
<dbReference type="Pfam" id="PF00383">
    <property type="entry name" value="dCMP_cyt_deam_1"/>
    <property type="match status" value="1"/>
</dbReference>
<dbReference type="AlphaFoldDB" id="A0A0F6SGQ7"/>
<dbReference type="PANTHER" id="PTHR11079">
    <property type="entry name" value="CYTOSINE DEAMINASE FAMILY MEMBER"/>
    <property type="match status" value="1"/>
</dbReference>
<evidence type="ECO:0000259" key="3">
    <source>
        <dbReference type="PROSITE" id="PS51747"/>
    </source>
</evidence>
<dbReference type="EMBL" id="CP011125">
    <property type="protein sequence ID" value="AKF09114.1"/>
    <property type="molecule type" value="Genomic_DNA"/>
</dbReference>
<feature type="domain" description="CMP/dCMP-type deaminase" evidence="3">
    <location>
        <begin position="23"/>
        <end position="140"/>
    </location>
</feature>
<accession>A0A0F6SGQ7</accession>
<keyword evidence="5" id="KW-1185">Reference proteome</keyword>
<dbReference type="PROSITE" id="PS51747">
    <property type="entry name" value="CYT_DCMP_DEAMINASES_2"/>
    <property type="match status" value="1"/>
</dbReference>
<dbReference type="GO" id="GO:0008270">
    <property type="term" value="F:zinc ion binding"/>
    <property type="evidence" value="ECO:0007669"/>
    <property type="project" value="InterPro"/>
</dbReference>
<dbReference type="PROSITE" id="PS00903">
    <property type="entry name" value="CYT_DCMP_DEAMINASES_1"/>
    <property type="match status" value="1"/>
</dbReference>
<dbReference type="KEGG" id="samy:DB32_006263"/>
<dbReference type="Gene3D" id="3.40.140.10">
    <property type="entry name" value="Cytidine Deaminase, domain 2"/>
    <property type="match status" value="1"/>
</dbReference>
<dbReference type="PANTHER" id="PTHR11079:SF162">
    <property type="entry name" value="RIBOFLAVIN BIOSYNTHESIS PROTEIN PYRD, CHLOROPLASTIC"/>
    <property type="match status" value="1"/>
</dbReference>
<dbReference type="STRING" id="927083.DB32_006263"/>
<dbReference type="CDD" id="cd01284">
    <property type="entry name" value="Riboflavin_deaminase-reductase"/>
    <property type="match status" value="1"/>
</dbReference>
<keyword evidence="2" id="KW-0862">Zinc</keyword>
<evidence type="ECO:0000313" key="5">
    <source>
        <dbReference type="Proteomes" id="UP000034883"/>
    </source>
</evidence>
<dbReference type="InterPro" id="IPR016193">
    <property type="entry name" value="Cytidine_deaminase-like"/>
</dbReference>
<evidence type="ECO:0000256" key="1">
    <source>
        <dbReference type="ARBA" id="ARBA00022723"/>
    </source>
</evidence>
<name>A0A0F6SGQ7_9BACT</name>
<keyword evidence="1" id="KW-0479">Metal-binding</keyword>
<dbReference type="GO" id="GO:0008835">
    <property type="term" value="F:diaminohydroxyphosphoribosylaminopyrimidine deaminase activity"/>
    <property type="evidence" value="ECO:0007669"/>
    <property type="project" value="TreeGrafter"/>
</dbReference>
<protein>
    <submittedName>
        <fullName evidence="4">Diamino hydroxyphosphoribosyl aminopyrimidine deaminase</fullName>
    </submittedName>
</protein>
<dbReference type="InterPro" id="IPR016192">
    <property type="entry name" value="APOBEC/CMP_deaminase_Zn-bd"/>
</dbReference>
<gene>
    <name evidence="4" type="ORF">DB32_006263</name>
</gene>
<dbReference type="SUPFAM" id="SSF53927">
    <property type="entry name" value="Cytidine deaminase-like"/>
    <property type="match status" value="1"/>
</dbReference>
<reference evidence="4 5" key="1">
    <citation type="submission" date="2015-03" db="EMBL/GenBank/DDBJ databases">
        <title>Genome assembly of Sandaracinus amylolyticus DSM 53668.</title>
        <authorList>
            <person name="Sharma G."/>
            <person name="Subramanian S."/>
        </authorList>
    </citation>
    <scope>NUCLEOTIDE SEQUENCE [LARGE SCALE GENOMIC DNA]</scope>
    <source>
        <strain evidence="4 5">DSM 53668</strain>
    </source>
</reference>
<sequence>MRALRLAEGSPQDQKSRSVAVSIDDERFMRLALAQAERARGHTGDNPWVGAVIAKDGEVIGDGHTHPPGSDHAEIAAIKSALSRGASLEGATIYSTLEPCSFHGRTPACALAIVEHRIARVVIGMRDPHPRVNGEGLTILRGAGVEVIEGVLEPEVARSLAPWIDAYHPHAKR</sequence>
<dbReference type="InterPro" id="IPR002125">
    <property type="entry name" value="CMP_dCMP_dom"/>
</dbReference>
<proteinExistence type="predicted"/>